<protein>
    <recommendedName>
        <fullName evidence="10">Palmitoyltransferase</fullName>
        <ecNumber evidence="10">2.3.1.225</ecNumber>
    </recommendedName>
</protein>
<evidence type="ECO:0000256" key="6">
    <source>
        <dbReference type="ARBA" id="ARBA00023139"/>
    </source>
</evidence>
<dbReference type="GO" id="GO:0006612">
    <property type="term" value="P:protein targeting to membrane"/>
    <property type="evidence" value="ECO:0007669"/>
    <property type="project" value="TreeGrafter"/>
</dbReference>
<dbReference type="EMBL" id="PJQL01001113">
    <property type="protein sequence ID" value="RCH90490.1"/>
    <property type="molecule type" value="Genomic_DNA"/>
</dbReference>
<evidence type="ECO:0000256" key="10">
    <source>
        <dbReference type="RuleBase" id="RU079119"/>
    </source>
</evidence>
<comment type="domain">
    <text evidence="10">The DHHC domain is required for palmitoyltransferase activity.</text>
</comment>
<keyword evidence="6" id="KW-0564">Palmitate</keyword>
<dbReference type="InterPro" id="IPR039859">
    <property type="entry name" value="PFA4/ZDH16/20/ERF2-like"/>
</dbReference>
<sequence length="355" mass="41490">MVSFLFKNNSNAYWEKNEWSRKHGYSRPLDTYFILQWVSSLTLDIGFFGFLTHFVSDYTTSVSESASLQADWTEFRNTAQVPWWISWNAVIMFGLSGLVKTLSVTTSLIDTEDLAVKQQQVPRSQTYIKRFGIPVIDSYTGICNICRVKVAKTTRHCKLCNKCIDTMDHHCKWLNCCIGKKNYRKNVFLVHVKLNMTTIEYLNRRPVYYEDNYSEYTSEEDEDEGHSKRYKSRFMRLVTHKLRRTWMIVARNGYQKLNNTNTHIKRPACLPSFNNTNTINPASSSLLPERDTPLDMEDFLATKTIRPVIIDEQEIDIDMTLLSEKRLPSTSKISRILDISEEEALLQTRQNMHQN</sequence>
<keyword evidence="7" id="KW-0449">Lipoprotein</keyword>
<dbReference type="GO" id="GO:0016020">
    <property type="term" value="C:membrane"/>
    <property type="evidence" value="ECO:0007669"/>
    <property type="project" value="UniProtKB-SubCell"/>
</dbReference>
<reference evidence="12 13" key="1">
    <citation type="journal article" date="2018" name="G3 (Bethesda)">
        <title>Phylogenetic and Phylogenomic Definition of Rhizopus Species.</title>
        <authorList>
            <person name="Gryganskyi A.P."/>
            <person name="Golan J."/>
            <person name="Dolatabadi S."/>
            <person name="Mondo S."/>
            <person name="Robb S."/>
            <person name="Idnurm A."/>
            <person name="Muszewska A."/>
            <person name="Steczkiewicz K."/>
            <person name="Masonjones S."/>
            <person name="Liao H.L."/>
            <person name="Gajdeczka M.T."/>
            <person name="Anike F."/>
            <person name="Vuek A."/>
            <person name="Anishchenko I.M."/>
            <person name="Voigt K."/>
            <person name="de Hoog G.S."/>
            <person name="Smith M.E."/>
            <person name="Heitman J."/>
            <person name="Vilgalys R."/>
            <person name="Stajich J.E."/>
        </authorList>
    </citation>
    <scope>NUCLEOTIDE SEQUENCE [LARGE SCALE GENOMIC DNA]</scope>
    <source>
        <strain evidence="12 13">CBS 357.93</strain>
    </source>
</reference>
<gene>
    <name evidence="12" type="ORF">CU097_009739</name>
</gene>
<keyword evidence="8 10" id="KW-0012">Acyltransferase</keyword>
<accession>A0A367JKL9</accession>
<dbReference type="PANTHER" id="PTHR22883:SF203">
    <property type="entry name" value="PALMITOYLTRANSFERASE"/>
    <property type="match status" value="1"/>
</dbReference>
<name>A0A367JKL9_RHIAZ</name>
<comment type="caution">
    <text evidence="12">The sequence shown here is derived from an EMBL/GenBank/DDBJ whole genome shotgun (WGS) entry which is preliminary data.</text>
</comment>
<dbReference type="GO" id="GO:0019706">
    <property type="term" value="F:protein-cysteine S-palmitoyltransferase activity"/>
    <property type="evidence" value="ECO:0007669"/>
    <property type="project" value="UniProtKB-EC"/>
</dbReference>
<comment type="similarity">
    <text evidence="10">Belongs to the DHHC palmitoyltransferase family.</text>
</comment>
<organism evidence="12 13">
    <name type="scientific">Rhizopus azygosporus</name>
    <name type="common">Rhizopus microsporus var. azygosporus</name>
    <dbReference type="NCBI Taxonomy" id="86630"/>
    <lineage>
        <taxon>Eukaryota</taxon>
        <taxon>Fungi</taxon>
        <taxon>Fungi incertae sedis</taxon>
        <taxon>Mucoromycota</taxon>
        <taxon>Mucoromycotina</taxon>
        <taxon>Mucoromycetes</taxon>
        <taxon>Mucorales</taxon>
        <taxon>Mucorineae</taxon>
        <taxon>Rhizopodaceae</taxon>
        <taxon>Rhizopus</taxon>
    </lineage>
</organism>
<dbReference type="EC" id="2.3.1.225" evidence="10"/>
<evidence type="ECO:0000256" key="7">
    <source>
        <dbReference type="ARBA" id="ARBA00023288"/>
    </source>
</evidence>
<dbReference type="PROSITE" id="PS50216">
    <property type="entry name" value="DHHC"/>
    <property type="match status" value="1"/>
</dbReference>
<comment type="catalytic activity">
    <reaction evidence="9 10">
        <text>L-cysteinyl-[protein] + hexadecanoyl-CoA = S-hexadecanoyl-L-cysteinyl-[protein] + CoA</text>
        <dbReference type="Rhea" id="RHEA:36683"/>
        <dbReference type="Rhea" id="RHEA-COMP:10131"/>
        <dbReference type="Rhea" id="RHEA-COMP:11032"/>
        <dbReference type="ChEBI" id="CHEBI:29950"/>
        <dbReference type="ChEBI" id="CHEBI:57287"/>
        <dbReference type="ChEBI" id="CHEBI:57379"/>
        <dbReference type="ChEBI" id="CHEBI:74151"/>
        <dbReference type="EC" id="2.3.1.225"/>
    </reaction>
</comment>
<evidence type="ECO:0000313" key="13">
    <source>
        <dbReference type="Proteomes" id="UP000252139"/>
    </source>
</evidence>
<evidence type="ECO:0000313" key="12">
    <source>
        <dbReference type="EMBL" id="RCH90490.1"/>
    </source>
</evidence>
<evidence type="ECO:0000256" key="3">
    <source>
        <dbReference type="ARBA" id="ARBA00022692"/>
    </source>
</evidence>
<comment type="subcellular location">
    <subcellularLocation>
        <location evidence="1">Membrane</location>
        <topology evidence="1">Multi-pass membrane protein</topology>
    </subcellularLocation>
</comment>
<keyword evidence="13" id="KW-1185">Reference proteome</keyword>
<evidence type="ECO:0000256" key="8">
    <source>
        <dbReference type="ARBA" id="ARBA00023315"/>
    </source>
</evidence>
<dbReference type="Pfam" id="PF01529">
    <property type="entry name" value="DHHC"/>
    <property type="match status" value="1"/>
</dbReference>
<proteinExistence type="inferred from homology"/>
<evidence type="ECO:0000256" key="1">
    <source>
        <dbReference type="ARBA" id="ARBA00004141"/>
    </source>
</evidence>
<dbReference type="AlphaFoldDB" id="A0A367JKL9"/>
<dbReference type="STRING" id="86630.A0A367JKL9"/>
<evidence type="ECO:0000256" key="2">
    <source>
        <dbReference type="ARBA" id="ARBA00022679"/>
    </source>
</evidence>
<keyword evidence="3" id="KW-0812">Transmembrane</keyword>
<dbReference type="GO" id="GO:0005783">
    <property type="term" value="C:endoplasmic reticulum"/>
    <property type="evidence" value="ECO:0007669"/>
    <property type="project" value="TreeGrafter"/>
</dbReference>
<evidence type="ECO:0000256" key="9">
    <source>
        <dbReference type="ARBA" id="ARBA00048048"/>
    </source>
</evidence>
<keyword evidence="2 10" id="KW-0808">Transferase</keyword>
<feature type="domain" description="Palmitoyltransferase DHHC" evidence="11">
    <location>
        <begin position="142"/>
        <end position="190"/>
    </location>
</feature>
<evidence type="ECO:0000256" key="4">
    <source>
        <dbReference type="ARBA" id="ARBA00022989"/>
    </source>
</evidence>
<dbReference type="PANTHER" id="PTHR22883">
    <property type="entry name" value="ZINC FINGER DHHC DOMAIN CONTAINING PROTEIN"/>
    <property type="match status" value="1"/>
</dbReference>
<keyword evidence="4" id="KW-1133">Transmembrane helix</keyword>
<dbReference type="Proteomes" id="UP000252139">
    <property type="component" value="Unassembled WGS sequence"/>
</dbReference>
<keyword evidence="5" id="KW-0472">Membrane</keyword>
<dbReference type="GO" id="GO:0005794">
    <property type="term" value="C:Golgi apparatus"/>
    <property type="evidence" value="ECO:0007669"/>
    <property type="project" value="TreeGrafter"/>
</dbReference>
<evidence type="ECO:0000256" key="5">
    <source>
        <dbReference type="ARBA" id="ARBA00023136"/>
    </source>
</evidence>
<dbReference type="InterPro" id="IPR001594">
    <property type="entry name" value="Palmitoyltrfase_DHHC"/>
</dbReference>
<dbReference type="OrthoDB" id="9909019at2759"/>
<evidence type="ECO:0000259" key="11">
    <source>
        <dbReference type="Pfam" id="PF01529"/>
    </source>
</evidence>